<accession>A0A5B7F430</accession>
<sequence length="100" mass="11131">MQLTETLAQGTCELRYCSFWTQIPITPALLKTPVIPWQPMARHTYPLPAATGARTCYLRNTSCIVLVVFGSQSSYTCYSHTVLLAREQPLDGAQPSLRAQ</sequence>
<gene>
    <name evidence="1" type="ORF">E2C01_033564</name>
</gene>
<keyword evidence="2" id="KW-1185">Reference proteome</keyword>
<dbReference type="EMBL" id="VSRR010004544">
    <property type="protein sequence ID" value="MPC40009.1"/>
    <property type="molecule type" value="Genomic_DNA"/>
</dbReference>
<name>A0A5B7F430_PORTR</name>
<organism evidence="1 2">
    <name type="scientific">Portunus trituberculatus</name>
    <name type="common">Swimming crab</name>
    <name type="synonym">Neptunus trituberculatus</name>
    <dbReference type="NCBI Taxonomy" id="210409"/>
    <lineage>
        <taxon>Eukaryota</taxon>
        <taxon>Metazoa</taxon>
        <taxon>Ecdysozoa</taxon>
        <taxon>Arthropoda</taxon>
        <taxon>Crustacea</taxon>
        <taxon>Multicrustacea</taxon>
        <taxon>Malacostraca</taxon>
        <taxon>Eumalacostraca</taxon>
        <taxon>Eucarida</taxon>
        <taxon>Decapoda</taxon>
        <taxon>Pleocyemata</taxon>
        <taxon>Brachyura</taxon>
        <taxon>Eubrachyura</taxon>
        <taxon>Portunoidea</taxon>
        <taxon>Portunidae</taxon>
        <taxon>Portuninae</taxon>
        <taxon>Portunus</taxon>
    </lineage>
</organism>
<protein>
    <submittedName>
        <fullName evidence="1">Uncharacterized protein</fullName>
    </submittedName>
</protein>
<dbReference type="AlphaFoldDB" id="A0A5B7F430"/>
<comment type="caution">
    <text evidence="1">The sequence shown here is derived from an EMBL/GenBank/DDBJ whole genome shotgun (WGS) entry which is preliminary data.</text>
</comment>
<evidence type="ECO:0000313" key="2">
    <source>
        <dbReference type="Proteomes" id="UP000324222"/>
    </source>
</evidence>
<reference evidence="1 2" key="1">
    <citation type="submission" date="2019-05" db="EMBL/GenBank/DDBJ databases">
        <title>Another draft genome of Portunus trituberculatus and its Hox gene families provides insights of decapod evolution.</title>
        <authorList>
            <person name="Jeong J.-H."/>
            <person name="Song I."/>
            <person name="Kim S."/>
            <person name="Choi T."/>
            <person name="Kim D."/>
            <person name="Ryu S."/>
            <person name="Kim W."/>
        </authorList>
    </citation>
    <scope>NUCLEOTIDE SEQUENCE [LARGE SCALE GENOMIC DNA]</scope>
    <source>
        <tissue evidence="1">Muscle</tissue>
    </source>
</reference>
<proteinExistence type="predicted"/>
<dbReference type="Proteomes" id="UP000324222">
    <property type="component" value="Unassembled WGS sequence"/>
</dbReference>
<evidence type="ECO:0000313" key="1">
    <source>
        <dbReference type="EMBL" id="MPC40009.1"/>
    </source>
</evidence>